<dbReference type="SUPFAM" id="SSF53448">
    <property type="entry name" value="Nucleotide-diphospho-sugar transferases"/>
    <property type="match status" value="1"/>
</dbReference>
<dbReference type="AlphaFoldDB" id="C0GJB3"/>
<sequence length="269" mass="30465">MLTAVVPALNEEQRIGCVLRRLLRIDDIKIIYVILNGSNTATRHEVDELYRQNRQKITVVTFTEPLGIDVPRAVGAKLSYCGGATYTIFVDGDLVGDITKDLSLFINNSVKKQLDLALMDCYPLKPIPNLLNEPMFFYRRYLNQTLKIEHKINIASPSHGPHMVSRRLLRLVPWEDFCIPPTLLAYAVLHKLQINIAGRIPHACLGSQIKNGTHTHLIVDTIAGDCLEAACIAKNISRSRTYEGKTYLGYHQQRRFDLLHQFLAGRLMC</sequence>
<dbReference type="Gene3D" id="3.90.550.10">
    <property type="entry name" value="Spore Coat Polysaccharide Biosynthesis Protein SpsA, Chain A"/>
    <property type="match status" value="1"/>
</dbReference>
<keyword evidence="2" id="KW-0808">Transferase</keyword>
<dbReference type="Proteomes" id="UP000006443">
    <property type="component" value="Unassembled WGS sequence"/>
</dbReference>
<organism evidence="2 3">
    <name type="scientific">Dethiobacter alkaliphilus AHT 1</name>
    <dbReference type="NCBI Taxonomy" id="555088"/>
    <lineage>
        <taxon>Bacteria</taxon>
        <taxon>Bacillati</taxon>
        <taxon>Bacillota</taxon>
        <taxon>Dethiobacteria</taxon>
        <taxon>Dethiobacterales</taxon>
        <taxon>Dethiobacteraceae</taxon>
        <taxon>Dethiobacter</taxon>
    </lineage>
</organism>
<dbReference type="Pfam" id="PF00535">
    <property type="entry name" value="Glycos_transf_2"/>
    <property type="match status" value="1"/>
</dbReference>
<dbReference type="InterPro" id="IPR001173">
    <property type="entry name" value="Glyco_trans_2-like"/>
</dbReference>
<dbReference type="InterPro" id="IPR029044">
    <property type="entry name" value="Nucleotide-diphossugar_trans"/>
</dbReference>
<evidence type="ECO:0000313" key="3">
    <source>
        <dbReference type="Proteomes" id="UP000006443"/>
    </source>
</evidence>
<dbReference type="eggNOG" id="COG0463">
    <property type="taxonomic scope" value="Bacteria"/>
</dbReference>
<comment type="caution">
    <text evidence="2">The sequence shown here is derived from an EMBL/GenBank/DDBJ whole genome shotgun (WGS) entry which is preliminary data.</text>
</comment>
<proteinExistence type="predicted"/>
<accession>C0GJB3</accession>
<dbReference type="RefSeq" id="WP_008518107.1">
    <property type="nucleotide sequence ID" value="NZ_ACJM01000015.1"/>
</dbReference>
<dbReference type="EMBL" id="ACJM01000015">
    <property type="protein sequence ID" value="EEG76598.1"/>
    <property type="molecule type" value="Genomic_DNA"/>
</dbReference>
<keyword evidence="3" id="KW-1185">Reference proteome</keyword>
<evidence type="ECO:0000313" key="2">
    <source>
        <dbReference type="EMBL" id="EEG76598.1"/>
    </source>
</evidence>
<feature type="domain" description="Glycosyltransferase 2-like" evidence="1">
    <location>
        <begin position="4"/>
        <end position="164"/>
    </location>
</feature>
<protein>
    <submittedName>
        <fullName evidence="2">Glycosyl transferase family 2</fullName>
    </submittedName>
</protein>
<name>C0GJB3_DETAL</name>
<gene>
    <name evidence="2" type="ORF">DealDRAFT_2572</name>
</gene>
<reference evidence="2 3" key="1">
    <citation type="submission" date="2009-02" db="EMBL/GenBank/DDBJ databases">
        <title>Sequencing of the draft genome and assembly of Dethiobacter alkaliphilus AHT 1.</title>
        <authorList>
            <consortium name="US DOE Joint Genome Institute (JGI-PGF)"/>
            <person name="Lucas S."/>
            <person name="Copeland A."/>
            <person name="Lapidus A."/>
            <person name="Glavina del Rio T."/>
            <person name="Dalin E."/>
            <person name="Tice H."/>
            <person name="Bruce D."/>
            <person name="Goodwin L."/>
            <person name="Pitluck S."/>
            <person name="Larimer F."/>
            <person name="Land M.L."/>
            <person name="Hauser L."/>
            <person name="Muyzer G."/>
        </authorList>
    </citation>
    <scope>NUCLEOTIDE SEQUENCE [LARGE SCALE GENOMIC DNA]</scope>
    <source>
        <strain evidence="2 3">AHT 1</strain>
    </source>
</reference>
<dbReference type="GO" id="GO:0016740">
    <property type="term" value="F:transferase activity"/>
    <property type="evidence" value="ECO:0007669"/>
    <property type="project" value="UniProtKB-KW"/>
</dbReference>
<dbReference type="STRING" id="555088.DealDRAFT_2572"/>
<evidence type="ECO:0000259" key="1">
    <source>
        <dbReference type="Pfam" id="PF00535"/>
    </source>
</evidence>